<dbReference type="InterPro" id="IPR029058">
    <property type="entry name" value="AB_hydrolase_fold"/>
</dbReference>
<comment type="caution">
    <text evidence="3">The sequence shown here is derived from an EMBL/GenBank/DDBJ whole genome shotgun (WGS) entry which is preliminary data.</text>
</comment>
<keyword evidence="1 3" id="KW-0378">Hydrolase</keyword>
<gene>
    <name evidence="3" type="ORF">AS859_05900</name>
</gene>
<dbReference type="PANTHER" id="PTHR43798:SF31">
    <property type="entry name" value="AB HYDROLASE SUPERFAMILY PROTEIN YCLE"/>
    <property type="match status" value="1"/>
</dbReference>
<dbReference type="EMBL" id="LNTC01000062">
    <property type="protein sequence ID" value="OQR41396.1"/>
    <property type="molecule type" value="Genomic_DNA"/>
</dbReference>
<feature type="domain" description="AB hydrolase-1" evidence="2">
    <location>
        <begin position="28"/>
        <end position="119"/>
    </location>
</feature>
<evidence type="ECO:0000313" key="4">
    <source>
        <dbReference type="Proteomes" id="UP000192599"/>
    </source>
</evidence>
<dbReference type="GO" id="GO:0016020">
    <property type="term" value="C:membrane"/>
    <property type="evidence" value="ECO:0007669"/>
    <property type="project" value="TreeGrafter"/>
</dbReference>
<dbReference type="AlphaFoldDB" id="A0A1V9VBF1"/>
<evidence type="ECO:0000313" key="3">
    <source>
        <dbReference type="EMBL" id="OQR41396.1"/>
    </source>
</evidence>
<dbReference type="GO" id="GO:0016787">
    <property type="term" value="F:hydrolase activity"/>
    <property type="evidence" value="ECO:0007669"/>
    <property type="project" value="UniProtKB-KW"/>
</dbReference>
<accession>A0A1V9VBF1</accession>
<protein>
    <submittedName>
        <fullName evidence="3">2-hydroxy-6-oxohepta-2,4-dienoate hydrolase</fullName>
    </submittedName>
</protein>
<organism evidence="3 4">
    <name type="scientific">Aliarcobacter cryaerophilus</name>
    <dbReference type="NCBI Taxonomy" id="28198"/>
    <lineage>
        <taxon>Bacteria</taxon>
        <taxon>Pseudomonadati</taxon>
        <taxon>Campylobacterota</taxon>
        <taxon>Epsilonproteobacteria</taxon>
        <taxon>Campylobacterales</taxon>
        <taxon>Arcobacteraceae</taxon>
        <taxon>Aliarcobacter</taxon>
    </lineage>
</organism>
<dbReference type="RefSeq" id="WP_081560678.1">
    <property type="nucleotide sequence ID" value="NZ_JAMXER010000015.1"/>
</dbReference>
<sequence>MAIKNVIVDGKNFDLSYELINPTKKEDILFLHGWGSNKDIMKSAFSSYLKDYRHIYLDMSGFGKSSNNYVLTTNDYSKITKEFLKSINSNCEVIFGHSFGGKVATLLNPKNLVLLSSAGILEEKPIKVKIKIFFAKLLNKLGLKNFTKVFRSKDVDKMSENMYSTFKNVVDEDFSSYFSNFQNNAFIFWGEDDSATSLKSGEKIASLIKKSIFTSYSGDHYFFLKNAKNICERVENGIS</sequence>
<dbReference type="Proteomes" id="UP000192599">
    <property type="component" value="Unassembled WGS sequence"/>
</dbReference>
<dbReference type="PANTHER" id="PTHR43798">
    <property type="entry name" value="MONOACYLGLYCEROL LIPASE"/>
    <property type="match status" value="1"/>
</dbReference>
<dbReference type="InterPro" id="IPR000073">
    <property type="entry name" value="AB_hydrolase_1"/>
</dbReference>
<reference evidence="3 4" key="1">
    <citation type="submission" date="2017-04" db="EMBL/GenBank/DDBJ databases">
        <title>Accumulation and expression of multiple antibiotic resistance genes in Arcobacter cryaerophilus that thrives in sewage.</title>
        <authorList>
            <person name="Millar J.A."/>
            <person name="Raghavan R."/>
        </authorList>
    </citation>
    <scope>NUCLEOTIDE SEQUENCE [LARGE SCALE GENOMIC DNA]</scope>
    <source>
        <strain evidence="3 4">AZT-1</strain>
    </source>
</reference>
<evidence type="ECO:0000259" key="2">
    <source>
        <dbReference type="Pfam" id="PF12697"/>
    </source>
</evidence>
<name>A0A1V9VBF1_9BACT</name>
<dbReference type="InterPro" id="IPR050266">
    <property type="entry name" value="AB_hydrolase_sf"/>
</dbReference>
<proteinExistence type="predicted"/>
<evidence type="ECO:0000256" key="1">
    <source>
        <dbReference type="ARBA" id="ARBA00022801"/>
    </source>
</evidence>
<dbReference type="SUPFAM" id="SSF53474">
    <property type="entry name" value="alpha/beta-Hydrolases"/>
    <property type="match status" value="1"/>
</dbReference>
<dbReference type="Gene3D" id="3.40.50.1820">
    <property type="entry name" value="alpha/beta hydrolase"/>
    <property type="match status" value="1"/>
</dbReference>
<dbReference type="Pfam" id="PF12697">
    <property type="entry name" value="Abhydrolase_6"/>
    <property type="match status" value="1"/>
</dbReference>